<proteinExistence type="predicted"/>
<evidence type="ECO:0000256" key="2">
    <source>
        <dbReference type="SAM" id="SignalP"/>
    </source>
</evidence>
<dbReference type="Proteomes" id="UP001596096">
    <property type="component" value="Unassembled WGS sequence"/>
</dbReference>
<protein>
    <recommendedName>
        <fullName evidence="5">DUF5667 domain-containing protein</fullName>
    </recommendedName>
</protein>
<dbReference type="EMBL" id="JBHSNW010000033">
    <property type="protein sequence ID" value="MFC5821349.1"/>
    <property type="molecule type" value="Genomic_DNA"/>
</dbReference>
<keyword evidence="2" id="KW-0732">Signal</keyword>
<evidence type="ECO:0008006" key="5">
    <source>
        <dbReference type="Google" id="ProtNLM"/>
    </source>
</evidence>
<evidence type="ECO:0000256" key="1">
    <source>
        <dbReference type="SAM" id="MobiDB-lite"/>
    </source>
</evidence>
<evidence type="ECO:0000313" key="3">
    <source>
        <dbReference type="EMBL" id="MFC5821349.1"/>
    </source>
</evidence>
<sequence length="450" mass="46683">MPRRRRRTVLALGTGLIVSVGCGAGGPPAAAPSSPPPSPRPSPAPARALVGWAETMCLTTQQVDGPLREGHEEDMEGFEAEWYLSSVSSTVGGAIQAVESVSPSGNGAADAESARLLKVLKEIQGQLPEDIDAITKAADKKKLSTAERLAAAVGAIPPQATILTQVVKSDQALAVSHDLAPGCTPLTPSTPSKANVSAPTRALVGWAARMCPLRDSMASLRADPFDDPLTGDPRFAPFLGSRLAEYISSAGTRLDRMRDALAEVPATGIPAVDEYRASLASRVKKARAKLPEGDRFFLMQLPVGQLKKQVRQVSRATAGLEPAADLPDLVAGHPELLASYDLAPQCEPLTSSGEPGATPLPSAEDGGDLAACRDGTCQIKVSKPVVVSVNGGRYLLSAADNGLSIVRDTGYMVIGAGGTGRFGMTGGKTTEFRVKAHTPDGAVLDISTSE</sequence>
<feature type="region of interest" description="Disordered" evidence="1">
    <location>
        <begin position="347"/>
        <end position="367"/>
    </location>
</feature>
<comment type="caution">
    <text evidence="3">The sequence shown here is derived from an EMBL/GenBank/DDBJ whole genome shotgun (WGS) entry which is preliminary data.</text>
</comment>
<feature type="signal peptide" evidence="2">
    <location>
        <begin position="1"/>
        <end position="24"/>
    </location>
</feature>
<organism evidence="3 4">
    <name type="scientific">Nonomuraea harbinensis</name>
    <dbReference type="NCBI Taxonomy" id="1286938"/>
    <lineage>
        <taxon>Bacteria</taxon>
        <taxon>Bacillati</taxon>
        <taxon>Actinomycetota</taxon>
        <taxon>Actinomycetes</taxon>
        <taxon>Streptosporangiales</taxon>
        <taxon>Streptosporangiaceae</taxon>
        <taxon>Nonomuraea</taxon>
    </lineage>
</organism>
<keyword evidence="4" id="KW-1185">Reference proteome</keyword>
<dbReference type="PROSITE" id="PS51318">
    <property type="entry name" value="TAT"/>
    <property type="match status" value="1"/>
</dbReference>
<feature type="compositionally biased region" description="Pro residues" evidence="1">
    <location>
        <begin position="29"/>
        <end position="44"/>
    </location>
</feature>
<dbReference type="PROSITE" id="PS51257">
    <property type="entry name" value="PROKAR_LIPOPROTEIN"/>
    <property type="match status" value="1"/>
</dbReference>
<reference evidence="4" key="1">
    <citation type="journal article" date="2019" name="Int. J. Syst. Evol. Microbiol.">
        <title>The Global Catalogue of Microorganisms (GCM) 10K type strain sequencing project: providing services to taxonomists for standard genome sequencing and annotation.</title>
        <authorList>
            <consortium name="The Broad Institute Genomics Platform"/>
            <consortium name="The Broad Institute Genome Sequencing Center for Infectious Disease"/>
            <person name="Wu L."/>
            <person name="Ma J."/>
        </authorList>
    </citation>
    <scope>NUCLEOTIDE SEQUENCE [LARGE SCALE GENOMIC DNA]</scope>
    <source>
        <strain evidence="4">CGMCC 4.7106</strain>
    </source>
</reference>
<feature type="region of interest" description="Disordered" evidence="1">
    <location>
        <begin position="25"/>
        <end position="46"/>
    </location>
</feature>
<feature type="chain" id="PRO_5047029196" description="DUF5667 domain-containing protein" evidence="2">
    <location>
        <begin position="25"/>
        <end position="450"/>
    </location>
</feature>
<evidence type="ECO:0000313" key="4">
    <source>
        <dbReference type="Proteomes" id="UP001596096"/>
    </source>
</evidence>
<dbReference type="InterPro" id="IPR006311">
    <property type="entry name" value="TAT_signal"/>
</dbReference>
<gene>
    <name evidence="3" type="ORF">ACFPUY_40220</name>
</gene>
<name>A0ABW1C6S1_9ACTN</name>
<accession>A0ABW1C6S1</accession>
<dbReference type="RefSeq" id="WP_219549613.1">
    <property type="nucleotide sequence ID" value="NZ_JAHKRN010000049.1"/>
</dbReference>